<comment type="caution">
    <text evidence="5">The sequence shown here is derived from an EMBL/GenBank/DDBJ whole genome shotgun (WGS) entry which is preliminary data.</text>
</comment>
<dbReference type="InterPro" id="IPR046945">
    <property type="entry name" value="RHMD-like"/>
</dbReference>
<dbReference type="SMART" id="SM00922">
    <property type="entry name" value="MR_MLE"/>
    <property type="match status" value="1"/>
</dbReference>
<evidence type="ECO:0000256" key="2">
    <source>
        <dbReference type="ARBA" id="ARBA00022723"/>
    </source>
</evidence>
<evidence type="ECO:0000256" key="1">
    <source>
        <dbReference type="ARBA" id="ARBA00001946"/>
    </source>
</evidence>
<dbReference type="InterPro" id="IPR013342">
    <property type="entry name" value="Mandelate_racemase_C"/>
</dbReference>
<gene>
    <name evidence="5" type="ORF">GCM10023144_46500</name>
</gene>
<dbReference type="SFLD" id="SFLDG00179">
    <property type="entry name" value="mandelate_racemase"/>
    <property type="match status" value="1"/>
</dbReference>
<evidence type="ECO:0000256" key="3">
    <source>
        <dbReference type="ARBA" id="ARBA00022842"/>
    </source>
</evidence>
<keyword evidence="2" id="KW-0479">Metal-binding</keyword>
<comment type="cofactor">
    <cofactor evidence="1">
        <name>Mg(2+)</name>
        <dbReference type="ChEBI" id="CHEBI:18420"/>
    </cofactor>
</comment>
<feature type="domain" description="Mandelate racemase/muconate lactonizing enzyme C-terminal" evidence="4">
    <location>
        <begin position="146"/>
        <end position="246"/>
    </location>
</feature>
<name>A0ABP8HS12_9BURK</name>
<dbReference type="CDD" id="cd03316">
    <property type="entry name" value="MR_like"/>
    <property type="match status" value="1"/>
</dbReference>
<keyword evidence="3" id="KW-0460">Magnesium</keyword>
<dbReference type="InterPro" id="IPR029065">
    <property type="entry name" value="Enolase_C-like"/>
</dbReference>
<evidence type="ECO:0000259" key="4">
    <source>
        <dbReference type="SMART" id="SM00922"/>
    </source>
</evidence>
<dbReference type="InterPro" id="IPR013341">
    <property type="entry name" value="Mandelate_racemase_N_dom"/>
</dbReference>
<dbReference type="SUPFAM" id="SSF54826">
    <property type="entry name" value="Enolase N-terminal domain-like"/>
    <property type="match status" value="1"/>
</dbReference>
<dbReference type="SFLD" id="SFLDS00001">
    <property type="entry name" value="Enolase"/>
    <property type="match status" value="1"/>
</dbReference>
<dbReference type="SUPFAM" id="SSF51604">
    <property type="entry name" value="Enolase C-terminal domain-like"/>
    <property type="match status" value="1"/>
</dbReference>
<dbReference type="Gene3D" id="3.30.390.10">
    <property type="entry name" value="Enolase-like, N-terminal domain"/>
    <property type="match status" value="1"/>
</dbReference>
<dbReference type="PANTHER" id="PTHR13794">
    <property type="entry name" value="ENOLASE SUPERFAMILY, MANDELATE RACEMASE"/>
    <property type="match status" value="1"/>
</dbReference>
<sequence length="364" mass="39440">MKITGFHTQLVTLPADEPLADGPTVAGAGRSFVTLRLRTDEGIEGIGITYFGAALVATLRSGLEQLAALAVGQDPMRPEAVLDLLRQRARPSGPAGIFTLAVAALDLAMWDIKGKALGASVSRLLGGFRTEVPAYASGAMMREFPLEQVVQAGPRLLEKGFTQMKMQLALHGPASNARELERIRLVREAIGPDVDLMCDINQRWNVRQAISLGRRLEEFHLYWLEDIVAHDDPPGMARVAEALDTPLAAGEYLYGIAPMRHLMQANAVDIVMIDLMRAGGITGWMKIAGMAEAFNLPVVSHLIPEVHAHLVAAIPNGLTVEYMPWASPLFNEKLEMKNGLLQVPDRPGLGLTFDEGVLARYAAA</sequence>
<accession>A0ABP8HS12</accession>
<evidence type="ECO:0000313" key="6">
    <source>
        <dbReference type="Proteomes" id="UP001501671"/>
    </source>
</evidence>
<proteinExistence type="predicted"/>
<protein>
    <submittedName>
        <fullName evidence="5">L-talarate/galactarate dehydratase</fullName>
    </submittedName>
</protein>
<keyword evidence="6" id="KW-1185">Reference proteome</keyword>
<evidence type="ECO:0000313" key="5">
    <source>
        <dbReference type="EMBL" id="GAA4343486.1"/>
    </source>
</evidence>
<dbReference type="InterPro" id="IPR036849">
    <property type="entry name" value="Enolase-like_C_sf"/>
</dbReference>
<reference evidence="6" key="1">
    <citation type="journal article" date="2019" name="Int. J. Syst. Evol. Microbiol.">
        <title>The Global Catalogue of Microorganisms (GCM) 10K type strain sequencing project: providing services to taxonomists for standard genome sequencing and annotation.</title>
        <authorList>
            <consortium name="The Broad Institute Genomics Platform"/>
            <consortium name="The Broad Institute Genome Sequencing Center for Infectious Disease"/>
            <person name="Wu L."/>
            <person name="Ma J."/>
        </authorList>
    </citation>
    <scope>NUCLEOTIDE SEQUENCE [LARGE SCALE GENOMIC DNA]</scope>
    <source>
        <strain evidence="6">JCM 17666</strain>
    </source>
</reference>
<dbReference type="Gene3D" id="3.20.20.120">
    <property type="entry name" value="Enolase-like C-terminal domain"/>
    <property type="match status" value="1"/>
</dbReference>
<dbReference type="Pfam" id="PF02746">
    <property type="entry name" value="MR_MLE_N"/>
    <property type="match status" value="1"/>
</dbReference>
<dbReference type="PANTHER" id="PTHR13794:SF58">
    <property type="entry name" value="MITOCHONDRIAL ENOLASE SUPERFAMILY MEMBER 1"/>
    <property type="match status" value="1"/>
</dbReference>
<organism evidence="5 6">
    <name type="scientific">Pigmentiphaga soli</name>
    <dbReference type="NCBI Taxonomy" id="1007095"/>
    <lineage>
        <taxon>Bacteria</taxon>
        <taxon>Pseudomonadati</taxon>
        <taxon>Pseudomonadota</taxon>
        <taxon>Betaproteobacteria</taxon>
        <taxon>Burkholderiales</taxon>
        <taxon>Alcaligenaceae</taxon>
        <taxon>Pigmentiphaga</taxon>
    </lineage>
</organism>
<dbReference type="RefSeq" id="WP_345252337.1">
    <property type="nucleotide sequence ID" value="NZ_BAABFO010000039.1"/>
</dbReference>
<dbReference type="Pfam" id="PF13378">
    <property type="entry name" value="MR_MLE_C"/>
    <property type="match status" value="1"/>
</dbReference>
<dbReference type="EMBL" id="BAABFO010000039">
    <property type="protein sequence ID" value="GAA4343486.1"/>
    <property type="molecule type" value="Genomic_DNA"/>
</dbReference>
<dbReference type="Proteomes" id="UP001501671">
    <property type="component" value="Unassembled WGS sequence"/>
</dbReference>
<dbReference type="InterPro" id="IPR029017">
    <property type="entry name" value="Enolase-like_N"/>
</dbReference>